<gene>
    <name evidence="4" type="ORF">CF123_00205</name>
</gene>
<comment type="caution">
    <text evidence="4">The sequence shown here is derived from an EMBL/GenBank/DDBJ whole genome shotgun (WGS) entry which is preliminary data.</text>
</comment>
<feature type="signal peptide" evidence="3">
    <location>
        <begin position="1"/>
        <end position="20"/>
    </location>
</feature>
<evidence type="ECO:0008006" key="6">
    <source>
        <dbReference type="Google" id="ProtNLM"/>
    </source>
</evidence>
<dbReference type="EMBL" id="PDXJ01000001">
    <property type="protein sequence ID" value="TND57261.1"/>
    <property type="molecule type" value="Genomic_DNA"/>
</dbReference>
<proteinExistence type="predicted"/>
<evidence type="ECO:0000313" key="5">
    <source>
        <dbReference type="Proteomes" id="UP000796104"/>
    </source>
</evidence>
<protein>
    <recommendedName>
        <fullName evidence="6">DotA/TraY family protein</fullName>
    </recommendedName>
</protein>
<feature type="compositionally biased region" description="Polar residues" evidence="1">
    <location>
        <begin position="692"/>
        <end position="709"/>
    </location>
</feature>
<evidence type="ECO:0000256" key="3">
    <source>
        <dbReference type="SAM" id="SignalP"/>
    </source>
</evidence>
<accession>A0AAX2UYV2</accession>
<feature type="region of interest" description="Disordered" evidence="1">
    <location>
        <begin position="679"/>
        <end position="709"/>
    </location>
</feature>
<organism evidence="4 5">
    <name type="scientific">Aeromonas veronii</name>
    <dbReference type="NCBI Taxonomy" id="654"/>
    <lineage>
        <taxon>Bacteria</taxon>
        <taxon>Pseudomonadati</taxon>
        <taxon>Pseudomonadota</taxon>
        <taxon>Gammaproteobacteria</taxon>
        <taxon>Aeromonadales</taxon>
        <taxon>Aeromonadaceae</taxon>
        <taxon>Aeromonas</taxon>
    </lineage>
</organism>
<reference evidence="4" key="1">
    <citation type="submission" date="2017-10" db="EMBL/GenBank/DDBJ databases">
        <authorList>
            <person name="Colston S.M."/>
            <person name="Graf J."/>
        </authorList>
    </citation>
    <scope>NUCLEOTIDE SEQUENCE</scope>
    <source>
        <strain evidence="4">BAQ071013-135</strain>
    </source>
</reference>
<dbReference type="RefSeq" id="WP_139493426.1">
    <property type="nucleotide sequence ID" value="NZ_CAWORL010000001.1"/>
</dbReference>
<keyword evidence="2" id="KW-0472">Membrane</keyword>
<dbReference type="Proteomes" id="UP000796104">
    <property type="component" value="Unassembled WGS sequence"/>
</dbReference>
<feature type="chain" id="PRO_5043343122" description="DotA/TraY family protein" evidence="3">
    <location>
        <begin position="21"/>
        <end position="709"/>
    </location>
</feature>
<keyword evidence="2" id="KW-1133">Transmembrane helix</keyword>
<sequence>MLKLHNLLLLVLFSASPAMAIDTFSPLPNSAAVDYLRLIFGGLVDFVLLGQSWSEPGLIGAFMGVFGLGAYFLGMLYFIFGVLKGMLDSGETGRFLGNAKSKVKTPVRMVIGSTCLFPAKNGFSLVQIMVMWVALQGVGLGDKSMVAIMDYFKTSQYILNPILPDARNLAASVFKSQVCAAALNKGFEETGLSERVVTRINSKEYSVGIFSQNVPVTEVHWAIANEGSPVCGGFTWARQTVGDKDARMITNAVMAAHSAAITDLLSATRGPAEALVSSDVRPSDSLIQELANRYNATLRAAAAQAVQQTNEEAMNKFVSQASDGGFFYAGTWIGHIGRWNDAVQQAINSLPTVRPLDIATRFDDVSSRTVRDYLATVDAMARNSKDTLAQAYENSSGLPEPDGPEAFADFLSKVFMGASRITTEQAAGGTLSHMTQMRALGDNLLWAAQSSMLAVAGASGLAGAKAAEWTAGLGFSFSEALAAAGGTITMLIVSMMGLGLMLSVYIPLIPTMVWTMAVLNWLLSVVEAVIAAPLFAAAHISPYGEEEIGTAGEGYRLLASLAIRPMLMVIAIFVAIGLCNAMAGVVNDTFMPMVAGAQSGSVVGIVKFVGIVSVYVLLMMGLTHACFALVHWLPDRVMLWLGRSVAGLGGSERIEGEVRSGMSTVGSNLQTTGLSAARDVSKQTKADGGNRESLQQSIKPPSFGTEKTL</sequence>
<evidence type="ECO:0000313" key="4">
    <source>
        <dbReference type="EMBL" id="TND57261.1"/>
    </source>
</evidence>
<dbReference type="InterPro" id="IPR027628">
    <property type="entry name" value="DotA_TraY"/>
</dbReference>
<dbReference type="AlphaFoldDB" id="A0AAX2UYV2"/>
<feature type="transmembrane region" description="Helical" evidence="2">
    <location>
        <begin position="57"/>
        <end position="80"/>
    </location>
</feature>
<keyword evidence="2" id="KW-0812">Transmembrane</keyword>
<evidence type="ECO:0000256" key="1">
    <source>
        <dbReference type="SAM" id="MobiDB-lite"/>
    </source>
</evidence>
<feature type="transmembrane region" description="Helical" evidence="2">
    <location>
        <begin position="480"/>
        <end position="506"/>
    </location>
</feature>
<evidence type="ECO:0000256" key="2">
    <source>
        <dbReference type="SAM" id="Phobius"/>
    </source>
</evidence>
<feature type="transmembrane region" description="Helical" evidence="2">
    <location>
        <begin position="605"/>
        <end position="633"/>
    </location>
</feature>
<reference evidence="4" key="2">
    <citation type="journal article" date="2019" name="PLoS ONE">
        <title>Identification and characterization of putative Aeromonas spp. T3SS effectors.</title>
        <authorList>
            <person name="Rangel L.T."/>
            <person name="Marden J."/>
            <person name="Colston S."/>
            <person name="Setubal J.C."/>
            <person name="Graf J."/>
            <person name="Gogarten J.P."/>
        </authorList>
    </citation>
    <scope>NUCLEOTIDE SEQUENCE</scope>
    <source>
        <strain evidence="4">BAQ071013-135</strain>
    </source>
</reference>
<name>A0AAX2UYV2_AERVE</name>
<feature type="compositionally biased region" description="Basic and acidic residues" evidence="1">
    <location>
        <begin position="679"/>
        <end position="690"/>
    </location>
</feature>
<feature type="transmembrane region" description="Helical" evidence="2">
    <location>
        <begin position="561"/>
        <end position="585"/>
    </location>
</feature>
<keyword evidence="3" id="KW-0732">Signal</keyword>
<feature type="transmembrane region" description="Helical" evidence="2">
    <location>
        <begin position="518"/>
        <end position="540"/>
    </location>
</feature>
<dbReference type="NCBIfam" id="TIGR04346">
    <property type="entry name" value="DotA_TraY"/>
    <property type="match status" value="1"/>
</dbReference>